<keyword evidence="3" id="KW-0689">Ribosomal protein</keyword>
<evidence type="ECO:0000313" key="3">
    <source>
        <dbReference type="EMBL" id="TCK87939.1"/>
    </source>
</evidence>
<organism evidence="3 4">
    <name type="scientific">Natranaerovirga hydrolytica</name>
    <dbReference type="NCBI Taxonomy" id="680378"/>
    <lineage>
        <taxon>Bacteria</taxon>
        <taxon>Bacillati</taxon>
        <taxon>Bacillota</taxon>
        <taxon>Clostridia</taxon>
        <taxon>Lachnospirales</taxon>
        <taxon>Natranaerovirgaceae</taxon>
        <taxon>Natranaerovirga</taxon>
    </lineage>
</organism>
<keyword evidence="3" id="KW-0808">Transferase</keyword>
<dbReference type="EC" id="2.3.1.266" evidence="1"/>
<dbReference type="SUPFAM" id="SSF55729">
    <property type="entry name" value="Acyl-CoA N-acyltransferases (Nat)"/>
    <property type="match status" value="1"/>
</dbReference>
<comment type="function">
    <text evidence="1">Acetylates the N-terminal alanine of ribosomal protein bS18.</text>
</comment>
<evidence type="ECO:0000313" key="4">
    <source>
        <dbReference type="Proteomes" id="UP000294545"/>
    </source>
</evidence>
<protein>
    <recommendedName>
        <fullName evidence="1">[Ribosomal protein bS18]-alanine N-acetyltransferase</fullName>
        <ecNumber evidence="1">2.3.1.266</ecNumber>
    </recommendedName>
</protein>
<feature type="domain" description="N-acetyltransferase" evidence="2">
    <location>
        <begin position="2"/>
        <end position="146"/>
    </location>
</feature>
<keyword evidence="4" id="KW-1185">Reference proteome</keyword>
<dbReference type="GO" id="GO:0008999">
    <property type="term" value="F:protein-N-terminal-alanine acetyltransferase activity"/>
    <property type="evidence" value="ECO:0007669"/>
    <property type="project" value="UniProtKB-EC"/>
</dbReference>
<keyword evidence="1" id="KW-0963">Cytoplasm</keyword>
<comment type="subcellular location">
    <subcellularLocation>
        <location evidence="1">Cytoplasm</location>
    </subcellularLocation>
</comment>
<evidence type="ECO:0000256" key="1">
    <source>
        <dbReference type="RuleBase" id="RU363094"/>
    </source>
</evidence>
<dbReference type="EMBL" id="SMGQ01000017">
    <property type="protein sequence ID" value="TCK87939.1"/>
    <property type="molecule type" value="Genomic_DNA"/>
</dbReference>
<gene>
    <name evidence="3" type="ORF">EDC19_2586</name>
</gene>
<dbReference type="GO" id="GO:0005737">
    <property type="term" value="C:cytoplasm"/>
    <property type="evidence" value="ECO:0007669"/>
    <property type="project" value="UniProtKB-SubCell"/>
</dbReference>
<dbReference type="InterPro" id="IPR050276">
    <property type="entry name" value="MshD_Acetyltransferase"/>
</dbReference>
<evidence type="ECO:0000259" key="2">
    <source>
        <dbReference type="PROSITE" id="PS51186"/>
    </source>
</evidence>
<dbReference type="Pfam" id="PF00583">
    <property type="entry name" value="Acetyltransf_1"/>
    <property type="match status" value="1"/>
</dbReference>
<keyword evidence="3" id="KW-0687">Ribonucleoprotein</keyword>
<dbReference type="Gene3D" id="3.40.630.30">
    <property type="match status" value="1"/>
</dbReference>
<dbReference type="Proteomes" id="UP000294545">
    <property type="component" value="Unassembled WGS sequence"/>
</dbReference>
<sequence length="146" mass="17036">MINIRKMSYEDIDQMVIIEQKNFSNPWSKNSFVQELNNNLATYFVACDKERVIGYGGIWYIIDEGHITNIVVDEKYQRQGIGQQIVENILKVSKEKNIKRCTLEVRVSNKAAIALYNKLGFVQLGIRKNYYTNPTEHAIIMWKEIS</sequence>
<dbReference type="RefSeq" id="WP_132283248.1">
    <property type="nucleotide sequence ID" value="NZ_SMGQ01000017.1"/>
</dbReference>
<dbReference type="PANTHER" id="PTHR43617">
    <property type="entry name" value="L-AMINO ACID N-ACETYLTRANSFERASE"/>
    <property type="match status" value="1"/>
</dbReference>
<name>A0A4R1MD31_9FIRM</name>
<comment type="similarity">
    <text evidence="1">Belongs to the acetyltransferase family. RimI subfamily.</text>
</comment>
<dbReference type="InterPro" id="IPR006464">
    <property type="entry name" value="AcTrfase_RimI/Ard1"/>
</dbReference>
<dbReference type="InterPro" id="IPR016181">
    <property type="entry name" value="Acyl_CoA_acyltransferase"/>
</dbReference>
<dbReference type="GO" id="GO:0005840">
    <property type="term" value="C:ribosome"/>
    <property type="evidence" value="ECO:0007669"/>
    <property type="project" value="UniProtKB-KW"/>
</dbReference>
<dbReference type="InterPro" id="IPR000182">
    <property type="entry name" value="GNAT_dom"/>
</dbReference>
<comment type="catalytic activity">
    <reaction evidence="1">
        <text>N-terminal L-alanyl-[ribosomal protein bS18] + acetyl-CoA = N-terminal N(alpha)-acetyl-L-alanyl-[ribosomal protein bS18] + CoA + H(+)</text>
        <dbReference type="Rhea" id="RHEA:43756"/>
        <dbReference type="Rhea" id="RHEA-COMP:10676"/>
        <dbReference type="Rhea" id="RHEA-COMP:10677"/>
        <dbReference type="ChEBI" id="CHEBI:15378"/>
        <dbReference type="ChEBI" id="CHEBI:57287"/>
        <dbReference type="ChEBI" id="CHEBI:57288"/>
        <dbReference type="ChEBI" id="CHEBI:64718"/>
        <dbReference type="ChEBI" id="CHEBI:83683"/>
        <dbReference type="EC" id="2.3.1.266"/>
    </reaction>
</comment>
<dbReference type="OrthoDB" id="9794566at2"/>
<dbReference type="PANTHER" id="PTHR43617:SF20">
    <property type="entry name" value="N-ALPHA-ACETYLTRANSFERASE RIMI"/>
    <property type="match status" value="1"/>
</dbReference>
<accession>A0A4R1MD31</accession>
<dbReference type="AlphaFoldDB" id="A0A4R1MD31"/>
<dbReference type="CDD" id="cd04301">
    <property type="entry name" value="NAT_SF"/>
    <property type="match status" value="1"/>
</dbReference>
<reference evidence="3 4" key="1">
    <citation type="submission" date="2019-03" db="EMBL/GenBank/DDBJ databases">
        <title>Genomic Encyclopedia of Type Strains, Phase IV (KMG-IV): sequencing the most valuable type-strain genomes for metagenomic binning, comparative biology and taxonomic classification.</title>
        <authorList>
            <person name="Goeker M."/>
        </authorList>
    </citation>
    <scope>NUCLEOTIDE SEQUENCE [LARGE SCALE GENOMIC DNA]</scope>
    <source>
        <strain evidence="3 4">DSM 24176</strain>
    </source>
</reference>
<proteinExistence type="inferred from homology"/>
<dbReference type="PROSITE" id="PS51186">
    <property type="entry name" value="GNAT"/>
    <property type="match status" value="1"/>
</dbReference>
<dbReference type="NCBIfam" id="TIGR01575">
    <property type="entry name" value="rimI"/>
    <property type="match status" value="1"/>
</dbReference>
<comment type="caution">
    <text evidence="3">The sequence shown here is derived from an EMBL/GenBank/DDBJ whole genome shotgun (WGS) entry which is preliminary data.</text>
</comment>